<reference evidence="1" key="2">
    <citation type="journal article" date="2007" name="Science">
        <title>Genome sequence of Aedes aegypti, a major arbovirus vector.</title>
        <authorList>
            <person name="Nene V."/>
            <person name="Wortman J.R."/>
            <person name="Lawson D."/>
            <person name="Haas B."/>
            <person name="Kodira C."/>
            <person name="Tu Z.J."/>
            <person name="Loftus B."/>
            <person name="Xi Z."/>
            <person name="Megy K."/>
            <person name="Grabherr M."/>
            <person name="Ren Q."/>
            <person name="Zdobnov E.M."/>
            <person name="Lobo N.F."/>
            <person name="Campbell K.S."/>
            <person name="Brown S.E."/>
            <person name="Bonaldo M.F."/>
            <person name="Zhu J."/>
            <person name="Sinkins S.P."/>
            <person name="Hogenkamp D.G."/>
            <person name="Amedeo P."/>
            <person name="Arensburger P."/>
            <person name="Atkinson P.W."/>
            <person name="Bidwell S."/>
            <person name="Biedler J."/>
            <person name="Birney E."/>
            <person name="Bruggner R.V."/>
            <person name="Costas J."/>
            <person name="Coy M.R."/>
            <person name="Crabtree J."/>
            <person name="Crawford M."/>
            <person name="Debruyn B."/>
            <person name="Decaprio D."/>
            <person name="Eiglmeier K."/>
            <person name="Eisenstadt E."/>
            <person name="El-Dorry H."/>
            <person name="Gelbart W.M."/>
            <person name="Gomes S.L."/>
            <person name="Hammond M."/>
            <person name="Hannick L.I."/>
            <person name="Hogan J.R."/>
            <person name="Holmes M.H."/>
            <person name="Jaffe D."/>
            <person name="Johnston J.S."/>
            <person name="Kennedy R.C."/>
            <person name="Koo H."/>
            <person name="Kravitz S."/>
            <person name="Kriventseva E.V."/>
            <person name="Kulp D."/>
            <person name="Labutti K."/>
            <person name="Lee E."/>
            <person name="Li S."/>
            <person name="Lovin D.D."/>
            <person name="Mao C."/>
            <person name="Mauceli E."/>
            <person name="Menck C.F."/>
            <person name="Miller J.R."/>
            <person name="Montgomery P."/>
            <person name="Mori A."/>
            <person name="Nascimento A.L."/>
            <person name="Naveira H.F."/>
            <person name="Nusbaum C."/>
            <person name="O'leary S."/>
            <person name="Orvis J."/>
            <person name="Pertea M."/>
            <person name="Quesneville H."/>
            <person name="Reidenbach K.R."/>
            <person name="Rogers Y.H."/>
            <person name="Roth C.W."/>
            <person name="Schneider J.R."/>
            <person name="Schatz M."/>
            <person name="Shumway M."/>
            <person name="Stanke M."/>
            <person name="Stinson E.O."/>
            <person name="Tubio J.M."/>
            <person name="Vanzee J.P."/>
            <person name="Verjovski-Almeida S."/>
            <person name="Werner D."/>
            <person name="White O."/>
            <person name="Wyder S."/>
            <person name="Zeng Q."/>
            <person name="Zhao Q."/>
            <person name="Zhao Y."/>
            <person name="Hill C.A."/>
            <person name="Raikhel A.S."/>
            <person name="Soares M.B."/>
            <person name="Knudson D.L."/>
            <person name="Lee N.H."/>
            <person name="Galagan J."/>
            <person name="Salzberg S.L."/>
            <person name="Paulsen I.T."/>
            <person name="Dimopoulos G."/>
            <person name="Collins F.H."/>
            <person name="Birren B."/>
            <person name="Fraser-Liggett C.M."/>
            <person name="Severson D.W."/>
        </authorList>
    </citation>
    <scope>NUCLEOTIDE SEQUENCE [LARGE SCALE GENOMIC DNA]</scope>
    <source>
        <strain evidence="1">Liverpool</strain>
    </source>
</reference>
<name>J9EAT0_AEDAE</name>
<dbReference type="HOGENOM" id="CLU_3377412_0_0_1"/>
<organism evidence="1 2">
    <name type="scientific">Aedes aegypti</name>
    <name type="common">Yellowfever mosquito</name>
    <name type="synonym">Culex aegypti</name>
    <dbReference type="NCBI Taxonomy" id="7159"/>
    <lineage>
        <taxon>Eukaryota</taxon>
        <taxon>Metazoa</taxon>
        <taxon>Ecdysozoa</taxon>
        <taxon>Arthropoda</taxon>
        <taxon>Hexapoda</taxon>
        <taxon>Insecta</taxon>
        <taxon>Pterygota</taxon>
        <taxon>Neoptera</taxon>
        <taxon>Endopterygota</taxon>
        <taxon>Diptera</taxon>
        <taxon>Nematocera</taxon>
        <taxon>Culicoidea</taxon>
        <taxon>Culicidae</taxon>
        <taxon>Culicinae</taxon>
        <taxon>Aedini</taxon>
        <taxon>Aedes</taxon>
        <taxon>Stegomyia</taxon>
    </lineage>
</organism>
<sequence>MSWFSLLNENFGTMRPQLVFDLQIGYSFAEVLES</sequence>
<reference evidence="1" key="1">
    <citation type="submission" date="2005-10" db="EMBL/GenBank/DDBJ databases">
        <authorList>
            <person name="Loftus B.J."/>
            <person name="Nene V.M."/>
            <person name="Hannick L.I."/>
            <person name="Bidwell S."/>
            <person name="Haas B."/>
            <person name="Amedeo P."/>
            <person name="Orvis J."/>
            <person name="Wortman J.R."/>
            <person name="White O.R."/>
            <person name="Salzberg S."/>
            <person name="Shumway M."/>
            <person name="Koo H."/>
            <person name="Zhao Y."/>
            <person name="Holmes M."/>
            <person name="Miller J."/>
            <person name="Schatz M."/>
            <person name="Pop M."/>
            <person name="Pai G."/>
            <person name="Utterback T."/>
            <person name="Rogers Y.-H."/>
            <person name="Kravitz S."/>
            <person name="Fraser C.M."/>
        </authorList>
    </citation>
    <scope>NUCLEOTIDE SEQUENCE</scope>
    <source>
        <strain evidence="1">Liverpool</strain>
    </source>
</reference>
<gene>
    <name evidence="1" type="ORF">AaeL_AAEL017509</name>
</gene>
<accession>J9EAT0</accession>
<evidence type="ECO:0000313" key="2">
    <source>
        <dbReference type="Proteomes" id="UP000682892"/>
    </source>
</evidence>
<dbReference type="EMBL" id="CH477692">
    <property type="protein sequence ID" value="EJY57881.1"/>
    <property type="molecule type" value="Genomic_DNA"/>
</dbReference>
<protein>
    <submittedName>
        <fullName evidence="1">AAEL017509-PA</fullName>
    </submittedName>
</protein>
<proteinExistence type="predicted"/>
<dbReference type="PaxDb" id="7159-AAEL017509-PA"/>
<evidence type="ECO:0000313" key="1">
    <source>
        <dbReference type="EMBL" id="EJY57881.1"/>
    </source>
</evidence>
<dbReference type="Proteomes" id="UP000682892">
    <property type="component" value="Chromosome 2"/>
</dbReference>
<reference evidence="1" key="3">
    <citation type="submission" date="2012-09" db="EMBL/GenBank/DDBJ databases">
        <authorList>
            <consortium name="VectorBase"/>
        </authorList>
    </citation>
    <scope>NUCLEOTIDE SEQUENCE</scope>
    <source>
        <strain evidence="1">Liverpool</strain>
    </source>
</reference>
<dbReference type="AlphaFoldDB" id="J9EAT0"/>